<name>A0A380KHV8_9STRE</name>
<evidence type="ECO:0000313" key="2">
    <source>
        <dbReference type="EMBL" id="SUN63736.1"/>
    </source>
</evidence>
<dbReference type="PANTHER" id="PTHR43236">
    <property type="entry name" value="ANTITOXIN HIGA1"/>
    <property type="match status" value="1"/>
</dbReference>
<dbReference type="Pfam" id="PF06114">
    <property type="entry name" value="Peptidase_M78"/>
    <property type="match status" value="1"/>
</dbReference>
<feature type="domain" description="IrrE N-terminal-like" evidence="1">
    <location>
        <begin position="70"/>
        <end position="159"/>
    </location>
</feature>
<gene>
    <name evidence="2" type="ORF">NCTC12224_02607</name>
</gene>
<dbReference type="OrthoDB" id="9816277at2"/>
<reference evidence="2 3" key="1">
    <citation type="submission" date="2018-06" db="EMBL/GenBank/DDBJ databases">
        <authorList>
            <consortium name="Pathogen Informatics"/>
            <person name="Doyle S."/>
        </authorList>
    </citation>
    <scope>NUCLEOTIDE SEQUENCE [LARGE SCALE GENOMIC DNA]</scope>
    <source>
        <strain evidence="2 3">NCTC12224</strain>
    </source>
</reference>
<accession>A0A380KHV8</accession>
<dbReference type="InterPro" id="IPR052345">
    <property type="entry name" value="Rad_response_metalloprotease"/>
</dbReference>
<dbReference type="Gene3D" id="1.10.10.2910">
    <property type="match status" value="1"/>
</dbReference>
<evidence type="ECO:0000259" key="1">
    <source>
        <dbReference type="Pfam" id="PF06114"/>
    </source>
</evidence>
<evidence type="ECO:0000313" key="3">
    <source>
        <dbReference type="Proteomes" id="UP000254924"/>
    </source>
</evidence>
<dbReference type="EMBL" id="UHFN01000007">
    <property type="protein sequence ID" value="SUN63736.1"/>
    <property type="molecule type" value="Genomic_DNA"/>
</dbReference>
<proteinExistence type="predicted"/>
<organism evidence="2 3">
    <name type="scientific">Streptococcus hyointestinalis</name>
    <dbReference type="NCBI Taxonomy" id="1337"/>
    <lineage>
        <taxon>Bacteria</taxon>
        <taxon>Bacillati</taxon>
        <taxon>Bacillota</taxon>
        <taxon>Bacilli</taxon>
        <taxon>Lactobacillales</taxon>
        <taxon>Streptococcaceae</taxon>
        <taxon>Streptococcus</taxon>
    </lineage>
</organism>
<dbReference type="Proteomes" id="UP000254924">
    <property type="component" value="Unassembled WGS sequence"/>
</dbReference>
<dbReference type="AlphaFoldDB" id="A0A380KHV8"/>
<sequence length="289" mass="34265">MRDTYLKINDIANQEIYRFIKLFNISRLDYTFEPFFNHIVKSKNIKVMEHHFSDDILLGITMTDFLGTSISYETDCPIPRQNFTKCHEIGHLILKHEGKFFANSKREDNPTEVEADYFASFVLAPDIILLSKIVYQNKHFYELATELKMSNQALEVRLHYFLTYYCQYTQQIANNLLDSYKRHNTKDIVAAIKRIENRIIKGYNAVAVSDKQKLEALMTTKDFITNYDIDSLADKEFQKEIKEEFHHTATFAYYDKGLTIWYLWNTEKLSQEEAKRKAKLLHYNIQNML</sequence>
<dbReference type="InterPro" id="IPR010359">
    <property type="entry name" value="IrrE_HExxH"/>
</dbReference>
<keyword evidence="3" id="KW-1185">Reference proteome</keyword>
<protein>
    <submittedName>
        <fullName evidence="2">ICESt1 ORFQ</fullName>
    </submittedName>
</protein>
<dbReference type="PANTHER" id="PTHR43236:SF2">
    <property type="entry name" value="BLL0069 PROTEIN"/>
    <property type="match status" value="1"/>
</dbReference>